<dbReference type="InterPro" id="IPR050249">
    <property type="entry name" value="Pseudomonas-type_ThrB"/>
</dbReference>
<gene>
    <name evidence="3" type="ORF">HFRIS_019593</name>
</gene>
<dbReference type="RefSeq" id="WP_006713140.1">
    <property type="nucleotide sequence ID" value="NZ_AEEC02000034.1"/>
</dbReference>
<dbReference type="InterPro" id="IPR002575">
    <property type="entry name" value="Aminoglycoside_PTrfase"/>
</dbReference>
<name>A0AAI9N247_9BURK</name>
<evidence type="ECO:0000256" key="1">
    <source>
        <dbReference type="ARBA" id="ARBA00038240"/>
    </source>
</evidence>
<organism evidence="3 4">
    <name type="scientific">Herbaspirillum frisingense GSF30</name>
    <dbReference type="NCBI Taxonomy" id="864073"/>
    <lineage>
        <taxon>Bacteria</taxon>
        <taxon>Pseudomonadati</taxon>
        <taxon>Pseudomonadota</taxon>
        <taxon>Betaproteobacteria</taxon>
        <taxon>Burkholderiales</taxon>
        <taxon>Oxalobacteraceae</taxon>
        <taxon>Herbaspirillum</taxon>
    </lineage>
</organism>
<dbReference type="InterPro" id="IPR011009">
    <property type="entry name" value="Kinase-like_dom_sf"/>
</dbReference>
<dbReference type="Pfam" id="PF01636">
    <property type="entry name" value="APH"/>
    <property type="match status" value="1"/>
</dbReference>
<evidence type="ECO:0000259" key="2">
    <source>
        <dbReference type="Pfam" id="PF01636"/>
    </source>
</evidence>
<sequence>MQAASHHLTRVISHGMGAEPVISDWPALTSAEVARVLHHYPEVGQPLRLEWHSPRPFSAACVMQTASGPVIVKRHHARVRDVVALAEEHRFVAHLQANGLPVSPALATAEGATALADEYWTYEVFPLAPGVDLYREAMSWTPFSSGQHAHSAGRMLARLHQASAGYDAPARPARPLVSSFTIFSQEDPVRPLQAYIEQRPAIADYLENRPWRGEVAQHLLPWHAGLKPYLDEFAPLWTHNDWHASNLLWSDATEQAQVQTVLDFGLCDRTCALHDLATAIERNIVEWLAIPQRQVQLVHLDLLDAMLDGYASVLPLNARQTRALAALLPLVHAEFALAELDYFHGVTQSPQNASLAYDTYFLGHAAWFHTSEGQRLLTHLQHRADALEHKPDSASAAVNQAAR</sequence>
<comment type="similarity">
    <text evidence="1">Belongs to the pseudomonas-type ThrB family.</text>
</comment>
<dbReference type="PANTHER" id="PTHR21064:SF6">
    <property type="entry name" value="AMINOGLYCOSIDE PHOSPHOTRANSFERASE DOMAIN-CONTAINING PROTEIN"/>
    <property type="match status" value="1"/>
</dbReference>
<dbReference type="GO" id="GO:0004413">
    <property type="term" value="F:homoserine kinase activity"/>
    <property type="evidence" value="ECO:0007669"/>
    <property type="project" value="TreeGrafter"/>
</dbReference>
<evidence type="ECO:0000313" key="4">
    <source>
        <dbReference type="Proteomes" id="UP000006772"/>
    </source>
</evidence>
<comment type="caution">
    <text evidence="3">The sequence shown here is derived from an EMBL/GenBank/DDBJ whole genome shotgun (WGS) entry which is preliminary data.</text>
</comment>
<protein>
    <recommendedName>
        <fullName evidence="2">Aminoglycoside phosphotransferase domain-containing protein</fullName>
    </recommendedName>
</protein>
<dbReference type="Gene3D" id="3.90.1200.10">
    <property type="match status" value="1"/>
</dbReference>
<evidence type="ECO:0000313" key="3">
    <source>
        <dbReference type="EMBL" id="EOA03066.1"/>
    </source>
</evidence>
<dbReference type="AlphaFoldDB" id="A0AAI9N247"/>
<dbReference type="GO" id="GO:0009088">
    <property type="term" value="P:threonine biosynthetic process"/>
    <property type="evidence" value="ECO:0007669"/>
    <property type="project" value="TreeGrafter"/>
</dbReference>
<dbReference type="EMBL" id="AEEC02000034">
    <property type="protein sequence ID" value="EOA03066.1"/>
    <property type="molecule type" value="Genomic_DNA"/>
</dbReference>
<dbReference type="PANTHER" id="PTHR21064">
    <property type="entry name" value="AMINOGLYCOSIDE PHOSPHOTRANSFERASE DOMAIN-CONTAINING PROTEIN-RELATED"/>
    <property type="match status" value="1"/>
</dbReference>
<proteinExistence type="inferred from homology"/>
<reference evidence="3 4" key="1">
    <citation type="journal article" date="2013" name="Front. Microbiol.">
        <title>The genome of the endophytic bacterium H. frisingense GSF30(T) identifies diverse strategies in the Herbaspirillum genus to interact with plants.</title>
        <authorList>
            <person name="Straub D."/>
            <person name="Rothballer M."/>
            <person name="Hartmann A."/>
            <person name="Ludewig U."/>
        </authorList>
    </citation>
    <scope>NUCLEOTIDE SEQUENCE [LARGE SCALE GENOMIC DNA]</scope>
    <source>
        <strain evidence="3 4">GSF30</strain>
    </source>
</reference>
<accession>A0AAI9N247</accession>
<dbReference type="Proteomes" id="UP000006772">
    <property type="component" value="Unassembled WGS sequence"/>
</dbReference>
<feature type="domain" description="Aminoglycoside phosphotransferase" evidence="2">
    <location>
        <begin position="64"/>
        <end position="299"/>
    </location>
</feature>
<dbReference type="SUPFAM" id="SSF56112">
    <property type="entry name" value="Protein kinase-like (PK-like)"/>
    <property type="match status" value="1"/>
</dbReference>